<gene>
    <name evidence="2" type="ORF">CPY51_03085</name>
</gene>
<comment type="caution">
    <text evidence="2">The sequence shown here is derived from an EMBL/GenBank/DDBJ whole genome shotgun (WGS) entry which is preliminary data.</text>
</comment>
<accession>A0A2W4D5C5</accession>
<evidence type="ECO:0000313" key="3">
    <source>
        <dbReference type="Proteomes" id="UP000248925"/>
    </source>
</evidence>
<dbReference type="Proteomes" id="UP000248925">
    <property type="component" value="Unassembled WGS sequence"/>
</dbReference>
<feature type="region of interest" description="Disordered" evidence="1">
    <location>
        <begin position="57"/>
        <end position="80"/>
    </location>
</feature>
<feature type="compositionally biased region" description="Basic and acidic residues" evidence="1">
    <location>
        <begin position="68"/>
        <end position="80"/>
    </location>
</feature>
<organism evidence="2 3">
    <name type="scientific">Rhizobium tubonense</name>
    <dbReference type="NCBI Taxonomy" id="484088"/>
    <lineage>
        <taxon>Bacteria</taxon>
        <taxon>Pseudomonadati</taxon>
        <taxon>Pseudomonadota</taxon>
        <taxon>Alphaproteobacteria</taxon>
        <taxon>Hyphomicrobiales</taxon>
        <taxon>Rhizobiaceae</taxon>
        <taxon>Rhizobium/Agrobacterium group</taxon>
        <taxon>Rhizobium</taxon>
    </lineage>
</organism>
<proteinExistence type="predicted"/>
<dbReference type="RefSeq" id="WP_111158554.1">
    <property type="nucleotide sequence ID" value="NZ_PCDP01000001.1"/>
</dbReference>
<sequence length="80" mass="8700">MSLLQIFFRSIKSPANAGEADPLLHPDLAAMSLLELADLPLMPENLGRVDAELATAPHPACRPPSPRLRGEGDRRAFCRP</sequence>
<reference evidence="2 3" key="1">
    <citation type="journal article" date="2018" name="Sci. Rep.">
        <title>Rhizobium tumorigenes sp. nov., a novel plant tumorigenic bacterium isolated from cane gall tumors on thornless blackberry.</title>
        <authorList>
            <person name="Kuzmanovi N."/>
            <person name="Smalla K."/>
            <person name="Gronow S."/>
            <person name="PuBawska J."/>
        </authorList>
    </citation>
    <scope>NUCLEOTIDE SEQUENCE [LARGE SCALE GENOMIC DNA]</scope>
    <source>
        <strain evidence="2 3">CCBAU 85046</strain>
    </source>
</reference>
<dbReference type="AlphaFoldDB" id="A0A2W4D5C5"/>
<dbReference type="EMBL" id="PCDP01000001">
    <property type="protein sequence ID" value="PZM17225.1"/>
    <property type="molecule type" value="Genomic_DNA"/>
</dbReference>
<evidence type="ECO:0000256" key="1">
    <source>
        <dbReference type="SAM" id="MobiDB-lite"/>
    </source>
</evidence>
<name>A0A2W4D5C5_9HYPH</name>
<keyword evidence="3" id="KW-1185">Reference proteome</keyword>
<evidence type="ECO:0000313" key="2">
    <source>
        <dbReference type="EMBL" id="PZM17225.1"/>
    </source>
</evidence>
<protein>
    <submittedName>
        <fullName evidence="2">Uncharacterized protein</fullName>
    </submittedName>
</protein>
<dbReference type="OrthoDB" id="8301918at2"/>